<dbReference type="AlphaFoldDB" id="A0A8X6K9Q9"/>
<dbReference type="EMBL" id="BMAV01024540">
    <property type="protein sequence ID" value="GFS33798.1"/>
    <property type="molecule type" value="Genomic_DNA"/>
</dbReference>
<dbReference type="OrthoDB" id="6426442at2759"/>
<sequence length="201" mass="22694">MCFYVFYCGISVMLENNLSFFYNIFGYVLLIETITYCTFSRFFKKNSTATPIVNSVITSNICQDGGTQPPSVALDTKPKLILEYKGKYLIPKVYSDSVFKICGALMIEVELSPMEKNSNWIGKLNKTSRKKNPPVVRSVTVYKICVALNLSVQLSPMTTSNAFICNKQQKPKTKKNIPKVHSTFIFYICKALDFEVVLASP</sequence>
<protein>
    <submittedName>
        <fullName evidence="2">Uncharacterized protein</fullName>
    </submittedName>
</protein>
<accession>A0A8X6K9Q9</accession>
<dbReference type="Proteomes" id="UP000886998">
    <property type="component" value="Unassembled WGS sequence"/>
</dbReference>
<gene>
    <name evidence="2" type="ORF">TNIN_149331</name>
</gene>
<keyword evidence="3" id="KW-1185">Reference proteome</keyword>
<keyword evidence="1" id="KW-1133">Transmembrane helix</keyword>
<reference evidence="2" key="1">
    <citation type="submission" date="2020-08" db="EMBL/GenBank/DDBJ databases">
        <title>Multicomponent nature underlies the extraordinary mechanical properties of spider dragline silk.</title>
        <authorList>
            <person name="Kono N."/>
            <person name="Nakamura H."/>
            <person name="Mori M."/>
            <person name="Yoshida Y."/>
            <person name="Ohtoshi R."/>
            <person name="Malay A.D."/>
            <person name="Moran D.A.P."/>
            <person name="Tomita M."/>
            <person name="Numata K."/>
            <person name="Arakawa K."/>
        </authorList>
    </citation>
    <scope>NUCLEOTIDE SEQUENCE</scope>
</reference>
<keyword evidence="1" id="KW-0472">Membrane</keyword>
<organism evidence="2 3">
    <name type="scientific">Trichonephila inaurata madagascariensis</name>
    <dbReference type="NCBI Taxonomy" id="2747483"/>
    <lineage>
        <taxon>Eukaryota</taxon>
        <taxon>Metazoa</taxon>
        <taxon>Ecdysozoa</taxon>
        <taxon>Arthropoda</taxon>
        <taxon>Chelicerata</taxon>
        <taxon>Arachnida</taxon>
        <taxon>Araneae</taxon>
        <taxon>Araneomorphae</taxon>
        <taxon>Entelegynae</taxon>
        <taxon>Araneoidea</taxon>
        <taxon>Nephilidae</taxon>
        <taxon>Trichonephila</taxon>
        <taxon>Trichonephila inaurata</taxon>
    </lineage>
</organism>
<name>A0A8X6K9Q9_9ARAC</name>
<keyword evidence="1" id="KW-0812">Transmembrane</keyword>
<evidence type="ECO:0000313" key="3">
    <source>
        <dbReference type="Proteomes" id="UP000886998"/>
    </source>
</evidence>
<feature type="transmembrane region" description="Helical" evidence="1">
    <location>
        <begin position="20"/>
        <end position="39"/>
    </location>
</feature>
<evidence type="ECO:0000313" key="2">
    <source>
        <dbReference type="EMBL" id="GFS33798.1"/>
    </source>
</evidence>
<proteinExistence type="predicted"/>
<evidence type="ECO:0000256" key="1">
    <source>
        <dbReference type="SAM" id="Phobius"/>
    </source>
</evidence>
<comment type="caution">
    <text evidence="2">The sequence shown here is derived from an EMBL/GenBank/DDBJ whole genome shotgun (WGS) entry which is preliminary data.</text>
</comment>